<evidence type="ECO:0000256" key="3">
    <source>
        <dbReference type="SAM" id="MobiDB-lite"/>
    </source>
</evidence>
<comment type="caution">
    <text evidence="4">The sequence shown here is derived from an EMBL/GenBank/DDBJ whole genome shotgun (WGS) entry which is preliminary data.</text>
</comment>
<evidence type="ECO:0000313" key="4">
    <source>
        <dbReference type="EMBL" id="GJN20475.1"/>
    </source>
</evidence>
<name>A0AAV5EDA8_ELECO</name>
<evidence type="ECO:0000256" key="2">
    <source>
        <dbReference type="ARBA" id="ARBA00022737"/>
    </source>
</evidence>
<keyword evidence="1" id="KW-0853">WD repeat</keyword>
<keyword evidence="6" id="KW-1185">Reference proteome</keyword>
<organism evidence="4 6">
    <name type="scientific">Eleusine coracana subsp. coracana</name>
    <dbReference type="NCBI Taxonomy" id="191504"/>
    <lineage>
        <taxon>Eukaryota</taxon>
        <taxon>Viridiplantae</taxon>
        <taxon>Streptophyta</taxon>
        <taxon>Embryophyta</taxon>
        <taxon>Tracheophyta</taxon>
        <taxon>Spermatophyta</taxon>
        <taxon>Magnoliopsida</taxon>
        <taxon>Liliopsida</taxon>
        <taxon>Poales</taxon>
        <taxon>Poaceae</taxon>
        <taxon>PACMAD clade</taxon>
        <taxon>Chloridoideae</taxon>
        <taxon>Cynodonteae</taxon>
        <taxon>Eleusininae</taxon>
        <taxon>Eleusine</taxon>
    </lineage>
</organism>
<evidence type="ECO:0000313" key="6">
    <source>
        <dbReference type="Proteomes" id="UP001054889"/>
    </source>
</evidence>
<dbReference type="Proteomes" id="UP001054889">
    <property type="component" value="Unassembled WGS sequence"/>
</dbReference>
<feature type="compositionally biased region" description="Basic and acidic residues" evidence="3">
    <location>
        <begin position="15"/>
        <end position="24"/>
    </location>
</feature>
<feature type="region of interest" description="Disordered" evidence="3">
    <location>
        <begin position="1"/>
        <end position="41"/>
    </location>
</feature>
<accession>A0AAV5EDA8</accession>
<protein>
    <submittedName>
        <fullName evidence="4">Uncharacterized protein</fullName>
    </submittedName>
</protein>
<reference evidence="4" key="1">
    <citation type="journal article" date="2018" name="DNA Res.">
        <title>Multiple hybrid de novo genome assembly of finger millet, an orphan allotetraploid crop.</title>
        <authorList>
            <person name="Hatakeyama M."/>
            <person name="Aluri S."/>
            <person name="Balachadran M.T."/>
            <person name="Sivarajan S.R."/>
            <person name="Patrignani A."/>
            <person name="Gruter S."/>
            <person name="Poveda L."/>
            <person name="Shimizu-Inatsugi R."/>
            <person name="Baeten J."/>
            <person name="Francoijs K.J."/>
            <person name="Nataraja K.N."/>
            <person name="Reddy Y.A.N."/>
            <person name="Phadnis S."/>
            <person name="Ravikumar R.L."/>
            <person name="Schlapbach R."/>
            <person name="Sreeman S.M."/>
            <person name="Shimizu K.K."/>
        </authorList>
    </citation>
    <scope>NUCLEOTIDE SEQUENCE</scope>
</reference>
<proteinExistence type="predicted"/>
<gene>
    <name evidence="4" type="primary">gb07856</name>
    <name evidence="5" type="synonym">gb29498</name>
    <name evidence="4" type="ORF">PR202_gb07856</name>
    <name evidence="5" type="ORF">PR202_gb29498</name>
</gene>
<keyword evidence="2" id="KW-0677">Repeat</keyword>
<reference evidence="4" key="2">
    <citation type="submission" date="2021-12" db="EMBL/GenBank/DDBJ databases">
        <title>Resequencing data analysis of finger millet.</title>
        <authorList>
            <person name="Hatakeyama M."/>
            <person name="Aluri S."/>
            <person name="Balachadran M.T."/>
            <person name="Sivarajan S.R."/>
            <person name="Poveda L."/>
            <person name="Shimizu-Inatsugi R."/>
            <person name="Schlapbach R."/>
            <person name="Sreeman S.M."/>
            <person name="Shimizu K.K."/>
        </authorList>
    </citation>
    <scope>NUCLEOTIDE SEQUENCE</scope>
</reference>
<dbReference type="EMBL" id="BQKI01000075">
    <property type="protein sequence ID" value="GJN20475.1"/>
    <property type="molecule type" value="Genomic_DNA"/>
</dbReference>
<evidence type="ECO:0000313" key="5">
    <source>
        <dbReference type="EMBL" id="GJN40299.1"/>
    </source>
</evidence>
<dbReference type="InterPro" id="IPR045159">
    <property type="entry name" value="DCAF7-like"/>
</dbReference>
<sequence length="132" mass="14874">MARPRSTGQRRRRPHEGGDNKVWADQEQGNGRGSHVGSGKAKQSVFYTYEAAWHIYAINWSVCSDKKYRLAIASLLQQVPNRVEIIQLDEASGDIAPILAFDHQYPPTKTMFIPDPHVICPDLLATSTNRQE</sequence>
<dbReference type="PANTHER" id="PTHR19919">
    <property type="entry name" value="WD REPEAT CONTAINING PROTEIN"/>
    <property type="match status" value="1"/>
</dbReference>
<evidence type="ECO:0000256" key="1">
    <source>
        <dbReference type="ARBA" id="ARBA00022574"/>
    </source>
</evidence>
<dbReference type="AlphaFoldDB" id="A0AAV5EDA8"/>
<dbReference type="EMBL" id="BQKI01000110">
    <property type="protein sequence ID" value="GJN40299.1"/>
    <property type="molecule type" value="Genomic_DNA"/>
</dbReference>